<dbReference type="CDD" id="cd02440">
    <property type="entry name" value="AdoMet_MTases"/>
    <property type="match status" value="1"/>
</dbReference>
<reference evidence="1 2" key="1">
    <citation type="journal article" date="2019" name="Nat. Ecol. Evol.">
        <title>Megaphylogeny resolves global patterns of mushroom evolution.</title>
        <authorList>
            <person name="Varga T."/>
            <person name="Krizsan K."/>
            <person name="Foldi C."/>
            <person name="Dima B."/>
            <person name="Sanchez-Garcia M."/>
            <person name="Sanchez-Ramirez S."/>
            <person name="Szollosi G.J."/>
            <person name="Szarkandi J.G."/>
            <person name="Papp V."/>
            <person name="Albert L."/>
            <person name="Andreopoulos W."/>
            <person name="Angelini C."/>
            <person name="Antonin V."/>
            <person name="Barry K.W."/>
            <person name="Bougher N.L."/>
            <person name="Buchanan P."/>
            <person name="Buyck B."/>
            <person name="Bense V."/>
            <person name="Catcheside P."/>
            <person name="Chovatia M."/>
            <person name="Cooper J."/>
            <person name="Damon W."/>
            <person name="Desjardin D."/>
            <person name="Finy P."/>
            <person name="Geml J."/>
            <person name="Haridas S."/>
            <person name="Hughes K."/>
            <person name="Justo A."/>
            <person name="Karasinski D."/>
            <person name="Kautmanova I."/>
            <person name="Kiss B."/>
            <person name="Kocsube S."/>
            <person name="Kotiranta H."/>
            <person name="LaButti K.M."/>
            <person name="Lechner B.E."/>
            <person name="Liimatainen K."/>
            <person name="Lipzen A."/>
            <person name="Lukacs Z."/>
            <person name="Mihaltcheva S."/>
            <person name="Morgado L.N."/>
            <person name="Niskanen T."/>
            <person name="Noordeloos M.E."/>
            <person name="Ohm R.A."/>
            <person name="Ortiz-Santana B."/>
            <person name="Ovrebo C."/>
            <person name="Racz N."/>
            <person name="Riley R."/>
            <person name="Savchenko A."/>
            <person name="Shiryaev A."/>
            <person name="Soop K."/>
            <person name="Spirin V."/>
            <person name="Szebenyi C."/>
            <person name="Tomsovsky M."/>
            <person name="Tulloss R.E."/>
            <person name="Uehling J."/>
            <person name="Grigoriev I.V."/>
            <person name="Vagvolgyi C."/>
            <person name="Papp T."/>
            <person name="Martin F.M."/>
            <person name="Miettinen O."/>
            <person name="Hibbett D.S."/>
            <person name="Nagy L.G."/>
        </authorList>
    </citation>
    <scope>NUCLEOTIDE SEQUENCE [LARGE SCALE GENOMIC DNA]</scope>
    <source>
        <strain evidence="1 2">HHB13444</strain>
    </source>
</reference>
<organism evidence="1 2">
    <name type="scientific">Polyporus arcularius HHB13444</name>
    <dbReference type="NCBI Taxonomy" id="1314778"/>
    <lineage>
        <taxon>Eukaryota</taxon>
        <taxon>Fungi</taxon>
        <taxon>Dikarya</taxon>
        <taxon>Basidiomycota</taxon>
        <taxon>Agaricomycotina</taxon>
        <taxon>Agaricomycetes</taxon>
        <taxon>Polyporales</taxon>
        <taxon>Polyporaceae</taxon>
        <taxon>Polyporus</taxon>
    </lineage>
</organism>
<sequence length="259" mass="29142">MRIFAALSLLRHLRSAVQVAFVPTVIAVFKSPLLIMHPREISRIFMSHVWKVFGNGLDELSRPIKKELIRENSHGVVLDIGAGHGHTLLYLDPATVTKYVALEPNTLMHSEIRALAATKGFTEGAGNLAILPYGAEDVSLVVSALGGPNTVDTMISILTLCSIHDPEPTLKGLVENVLKPGGIFVFFEHVLSNRDDVAWWQRFWTPVWKHAFDGCRLDRPTDVWVARMDAWKQASVWRKEGEEDEQLFWHKAGRFVKKD</sequence>
<dbReference type="Gene3D" id="3.40.50.150">
    <property type="entry name" value="Vaccinia Virus protein VP39"/>
    <property type="match status" value="1"/>
</dbReference>
<dbReference type="PANTHER" id="PTHR45036:SF1">
    <property type="entry name" value="METHYLTRANSFERASE LIKE 7A"/>
    <property type="match status" value="1"/>
</dbReference>
<dbReference type="AlphaFoldDB" id="A0A5C3NX42"/>
<dbReference type="EMBL" id="ML211616">
    <property type="protein sequence ID" value="TFK81349.1"/>
    <property type="molecule type" value="Genomic_DNA"/>
</dbReference>
<dbReference type="SUPFAM" id="SSF53335">
    <property type="entry name" value="S-adenosyl-L-methionine-dependent methyltransferases"/>
    <property type="match status" value="1"/>
</dbReference>
<dbReference type="InterPro" id="IPR052356">
    <property type="entry name" value="Thiol_S-MT"/>
</dbReference>
<name>A0A5C3NX42_9APHY</name>
<proteinExistence type="predicted"/>
<dbReference type="Proteomes" id="UP000308197">
    <property type="component" value="Unassembled WGS sequence"/>
</dbReference>
<protein>
    <submittedName>
        <fullName evidence="1">S-adenosyl-L-methionine-dependent methyltransferase</fullName>
    </submittedName>
</protein>
<evidence type="ECO:0000313" key="1">
    <source>
        <dbReference type="EMBL" id="TFK81349.1"/>
    </source>
</evidence>
<dbReference type="PANTHER" id="PTHR45036">
    <property type="entry name" value="METHYLTRANSFERASE LIKE 7B"/>
    <property type="match status" value="1"/>
</dbReference>
<keyword evidence="2" id="KW-1185">Reference proteome</keyword>
<dbReference type="GO" id="GO:0008168">
    <property type="term" value="F:methyltransferase activity"/>
    <property type="evidence" value="ECO:0007669"/>
    <property type="project" value="UniProtKB-KW"/>
</dbReference>
<keyword evidence="1" id="KW-0489">Methyltransferase</keyword>
<evidence type="ECO:0000313" key="2">
    <source>
        <dbReference type="Proteomes" id="UP000308197"/>
    </source>
</evidence>
<dbReference type="GO" id="GO:0032259">
    <property type="term" value="P:methylation"/>
    <property type="evidence" value="ECO:0007669"/>
    <property type="project" value="UniProtKB-KW"/>
</dbReference>
<gene>
    <name evidence="1" type="ORF">K466DRAFT_648386</name>
</gene>
<dbReference type="Pfam" id="PF13489">
    <property type="entry name" value="Methyltransf_23"/>
    <property type="match status" value="1"/>
</dbReference>
<keyword evidence="1" id="KW-0808">Transferase</keyword>
<dbReference type="STRING" id="1314778.A0A5C3NX42"/>
<dbReference type="InParanoid" id="A0A5C3NX42"/>
<accession>A0A5C3NX42</accession>
<dbReference type="InterPro" id="IPR029063">
    <property type="entry name" value="SAM-dependent_MTases_sf"/>
</dbReference>